<protein>
    <recommendedName>
        <fullName evidence="2">Deoxynucleoside kinase domain-containing protein</fullName>
    </recommendedName>
</protein>
<dbReference type="PANTHER" id="PTHR10513">
    <property type="entry name" value="DEOXYNUCLEOSIDE KINASE"/>
    <property type="match status" value="1"/>
</dbReference>
<organism evidence="3 4">
    <name type="scientific">Cafeteria roenbergensis</name>
    <name type="common">Marine flagellate</name>
    <dbReference type="NCBI Taxonomy" id="33653"/>
    <lineage>
        <taxon>Eukaryota</taxon>
        <taxon>Sar</taxon>
        <taxon>Stramenopiles</taxon>
        <taxon>Bigyra</taxon>
        <taxon>Opalozoa</taxon>
        <taxon>Bicosoecida</taxon>
        <taxon>Cafeteriaceae</taxon>
        <taxon>Cafeteria</taxon>
    </lineage>
</organism>
<sequence>MPVRIAIEGNIAAGKSTFLRILAEAGLGFFVVPEPLSKWQGIPADDDVEMPVSASQDAGMNILDKFYSDQERWAFTFQTYAFLSRLRAQLRPFEDYETKPELRAAGAGSFKAKTAKEEEGESAAAAAGGKRSRDGESADAAGETSSKRTRDDKAADAGSAGNGSGAAASGKAEAAAEEEKILFFERSVLSDKYCFAANCRESGLFEELEWRVYCDWWKFIMQEFKALRIDGLVYLRCAPATCHQRLHKRARDEEAGVPLSYLNDLHHRHEEWLVSRTCGREFPITTLVLDTDAEFETDPVRRTAMVDRIRAFVASLASQNGTHIAPSIAPTASNGSGGAAAAGPAESSAGAGLGPRISSRDGTVLMGEIDGLTVMRVGPDGKPLPAAAAAAGSDEDEDGVPSGPVKSAPADADADDSGSDADDGQEAAASSARAPGKAAGKKGKGGITAFFGKKSA</sequence>
<gene>
    <name evidence="3" type="ORF">FNF29_00593</name>
</gene>
<name>A0A5A8CZL3_CAFRO</name>
<dbReference type="OMA" id="EVCHERL"/>
<evidence type="ECO:0000259" key="2">
    <source>
        <dbReference type="Pfam" id="PF01712"/>
    </source>
</evidence>
<dbReference type="GO" id="GO:0019136">
    <property type="term" value="F:deoxynucleoside kinase activity"/>
    <property type="evidence" value="ECO:0007669"/>
    <property type="project" value="TreeGrafter"/>
</dbReference>
<feature type="compositionally biased region" description="Low complexity" evidence="1">
    <location>
        <begin position="341"/>
        <end position="350"/>
    </location>
</feature>
<comment type="caution">
    <text evidence="3">The sequence shown here is derived from an EMBL/GenBank/DDBJ whole genome shotgun (WGS) entry which is preliminary data.</text>
</comment>
<feature type="domain" description="Deoxynucleoside kinase" evidence="2">
    <location>
        <begin position="175"/>
        <end position="313"/>
    </location>
</feature>
<accession>A0A5A8CZL3</accession>
<dbReference type="InterPro" id="IPR050566">
    <property type="entry name" value="Deoxyribonucleoside_kinase"/>
</dbReference>
<keyword evidence="4" id="KW-1185">Reference proteome</keyword>
<dbReference type="AlphaFoldDB" id="A0A5A8CZL3"/>
<dbReference type="GO" id="GO:0005739">
    <property type="term" value="C:mitochondrion"/>
    <property type="evidence" value="ECO:0007669"/>
    <property type="project" value="TreeGrafter"/>
</dbReference>
<feature type="compositionally biased region" description="Basic and acidic residues" evidence="1">
    <location>
        <begin position="145"/>
        <end position="155"/>
    </location>
</feature>
<feature type="compositionally biased region" description="Low complexity" evidence="1">
    <location>
        <begin position="447"/>
        <end position="456"/>
    </location>
</feature>
<dbReference type="Pfam" id="PF01712">
    <property type="entry name" value="dNK"/>
    <property type="match status" value="2"/>
</dbReference>
<dbReference type="InterPro" id="IPR031314">
    <property type="entry name" value="DNK_dom"/>
</dbReference>
<feature type="region of interest" description="Disordered" evidence="1">
    <location>
        <begin position="385"/>
        <end position="456"/>
    </location>
</feature>
<dbReference type="InterPro" id="IPR027417">
    <property type="entry name" value="P-loop_NTPase"/>
</dbReference>
<feature type="region of interest" description="Disordered" evidence="1">
    <location>
        <begin position="107"/>
        <end position="171"/>
    </location>
</feature>
<evidence type="ECO:0000256" key="1">
    <source>
        <dbReference type="SAM" id="MobiDB-lite"/>
    </source>
</evidence>
<feature type="compositionally biased region" description="Low complexity" evidence="1">
    <location>
        <begin position="426"/>
        <end position="438"/>
    </location>
</feature>
<feature type="compositionally biased region" description="Acidic residues" evidence="1">
    <location>
        <begin position="412"/>
        <end position="425"/>
    </location>
</feature>
<dbReference type="Gene3D" id="3.40.50.300">
    <property type="entry name" value="P-loop containing nucleotide triphosphate hydrolases"/>
    <property type="match status" value="1"/>
</dbReference>
<dbReference type="Proteomes" id="UP000323011">
    <property type="component" value="Unassembled WGS sequence"/>
</dbReference>
<evidence type="ECO:0000313" key="3">
    <source>
        <dbReference type="EMBL" id="KAA0157241.1"/>
    </source>
</evidence>
<feature type="region of interest" description="Disordered" evidence="1">
    <location>
        <begin position="327"/>
        <end position="361"/>
    </location>
</feature>
<dbReference type="PANTHER" id="PTHR10513:SF35">
    <property type="entry name" value="DEOXYADENOSINE KINASE"/>
    <property type="match status" value="1"/>
</dbReference>
<reference evidence="3 4" key="1">
    <citation type="submission" date="2019-07" db="EMBL/GenBank/DDBJ databases">
        <title>Genomes of Cafeteria roenbergensis.</title>
        <authorList>
            <person name="Fischer M.G."/>
            <person name="Hackl T."/>
            <person name="Roman M."/>
        </authorList>
    </citation>
    <scope>NUCLEOTIDE SEQUENCE [LARGE SCALE GENOMIC DNA]</scope>
    <source>
        <strain evidence="3 4">BVI</strain>
    </source>
</reference>
<dbReference type="EMBL" id="VLTN01000002">
    <property type="protein sequence ID" value="KAA0157241.1"/>
    <property type="molecule type" value="Genomic_DNA"/>
</dbReference>
<dbReference type="CDD" id="cd01673">
    <property type="entry name" value="dNK"/>
    <property type="match status" value="1"/>
</dbReference>
<dbReference type="SUPFAM" id="SSF52540">
    <property type="entry name" value="P-loop containing nucleoside triphosphate hydrolases"/>
    <property type="match status" value="1"/>
</dbReference>
<feature type="domain" description="Deoxynucleoside kinase" evidence="2">
    <location>
        <begin position="5"/>
        <end position="95"/>
    </location>
</feature>
<proteinExistence type="predicted"/>
<evidence type="ECO:0000313" key="4">
    <source>
        <dbReference type="Proteomes" id="UP000323011"/>
    </source>
</evidence>